<dbReference type="AlphaFoldDB" id="A0A7R7XQ37"/>
<reference evidence="11" key="1">
    <citation type="submission" date="2021-01" db="EMBL/GenBank/DDBJ databases">
        <authorList>
            <consortium name="Aspergillus puulaauensis MK2 genome sequencing consortium"/>
            <person name="Kazuki M."/>
            <person name="Futagami T."/>
        </authorList>
    </citation>
    <scope>NUCLEOTIDE SEQUENCE</scope>
    <source>
        <strain evidence="11">MK2</strain>
    </source>
</reference>
<dbReference type="Pfam" id="PF14681">
    <property type="entry name" value="UPRTase"/>
    <property type="match status" value="1"/>
</dbReference>
<keyword evidence="12" id="KW-1185">Reference proteome</keyword>
<dbReference type="InterPro" id="IPR050054">
    <property type="entry name" value="UPRTase/APRTase"/>
</dbReference>
<dbReference type="OrthoDB" id="10257085at2759"/>
<evidence type="ECO:0000256" key="3">
    <source>
        <dbReference type="ARBA" id="ARBA00009516"/>
    </source>
</evidence>
<dbReference type="GO" id="GO:0005525">
    <property type="term" value="F:GTP binding"/>
    <property type="evidence" value="ECO:0007669"/>
    <property type="project" value="UniProtKB-KW"/>
</dbReference>
<dbReference type="GO" id="GO:0004845">
    <property type="term" value="F:uracil phosphoribosyltransferase activity"/>
    <property type="evidence" value="ECO:0007669"/>
    <property type="project" value="UniProtKB-EC"/>
</dbReference>
<dbReference type="SUPFAM" id="SSF53271">
    <property type="entry name" value="PRTase-like"/>
    <property type="match status" value="1"/>
</dbReference>
<dbReference type="Proteomes" id="UP000654913">
    <property type="component" value="Chromosome 5"/>
</dbReference>
<dbReference type="KEGG" id="apuu:APUU_50050S"/>
<evidence type="ECO:0000256" key="4">
    <source>
        <dbReference type="ARBA" id="ARBA00011894"/>
    </source>
</evidence>
<accession>A0A7R7XQ37</accession>
<dbReference type="PANTHER" id="PTHR32315">
    <property type="entry name" value="ADENINE PHOSPHORIBOSYLTRANSFERASE"/>
    <property type="match status" value="1"/>
</dbReference>
<dbReference type="NCBIfam" id="NF001097">
    <property type="entry name" value="PRK00129.1"/>
    <property type="match status" value="1"/>
</dbReference>
<evidence type="ECO:0000313" key="12">
    <source>
        <dbReference type="Proteomes" id="UP000654913"/>
    </source>
</evidence>
<comment type="similarity">
    <text evidence="3">Belongs to the UPRTase family.</text>
</comment>
<dbReference type="CDD" id="cd06223">
    <property type="entry name" value="PRTases_typeI"/>
    <property type="match status" value="1"/>
</dbReference>
<dbReference type="PANTHER" id="PTHR32315:SF4">
    <property type="entry name" value="URACIL PHOSPHORIBOSYLTRANSFERASE, CHLOROPLASTIC"/>
    <property type="match status" value="1"/>
</dbReference>
<keyword evidence="8" id="KW-0547">Nucleotide-binding</keyword>
<evidence type="ECO:0000256" key="7">
    <source>
        <dbReference type="ARBA" id="ARBA00022679"/>
    </source>
</evidence>
<dbReference type="GeneID" id="64975344"/>
<keyword evidence="9" id="KW-0342">GTP-binding</keyword>
<evidence type="ECO:0000256" key="2">
    <source>
        <dbReference type="ARBA" id="ARBA00005180"/>
    </source>
</evidence>
<evidence type="ECO:0000259" key="10">
    <source>
        <dbReference type="Pfam" id="PF14681"/>
    </source>
</evidence>
<name>A0A7R7XQ37_9EURO</name>
<protein>
    <recommendedName>
        <fullName evidence="4">uracil phosphoribosyltransferase</fullName>
        <ecNumber evidence="4">2.4.2.9</ecNumber>
    </recommendedName>
</protein>
<comment type="pathway">
    <text evidence="2">Pyrimidine metabolism; UMP biosynthesis via salvage pathway; UMP from uracil: step 1/1.</text>
</comment>
<dbReference type="Gene3D" id="3.40.50.2020">
    <property type="match status" value="1"/>
</dbReference>
<evidence type="ECO:0000313" key="11">
    <source>
        <dbReference type="EMBL" id="BCS25339.1"/>
    </source>
</evidence>
<keyword evidence="7" id="KW-0808">Transferase</keyword>
<proteinExistence type="inferred from homology"/>
<sequence>MTKSARPDNFEMASNLRVVNDAEASRIISHLRNESLKPAVVRRLARELTTALTPYALKPPAAGEQIAVIVILRSGLAMADPFLAALPDDVDVVVHHLGLFREKESLRPVEYYNKLPLKSPRIKRAYILDPLVATGGTAKAAINILKDWGVNHITLLSLLGSAQGLANVAGAWPEGTEIVVGATDEALDKKGYVKPGLGDIGDRLFGTALE</sequence>
<evidence type="ECO:0000256" key="9">
    <source>
        <dbReference type="ARBA" id="ARBA00023134"/>
    </source>
</evidence>
<dbReference type="EMBL" id="AP024447">
    <property type="protein sequence ID" value="BCS25339.1"/>
    <property type="molecule type" value="Genomic_DNA"/>
</dbReference>
<keyword evidence="5" id="KW-0021">Allosteric enzyme</keyword>
<feature type="domain" description="Phosphoribosyltransferase" evidence="10">
    <location>
        <begin position="64"/>
        <end position="207"/>
    </location>
</feature>
<dbReference type="InterPro" id="IPR029057">
    <property type="entry name" value="PRTase-like"/>
</dbReference>
<dbReference type="InterPro" id="IPR000836">
    <property type="entry name" value="PRTase_dom"/>
</dbReference>
<gene>
    <name evidence="11" type="ORF">APUU_50050S</name>
</gene>
<evidence type="ECO:0000256" key="6">
    <source>
        <dbReference type="ARBA" id="ARBA00022676"/>
    </source>
</evidence>
<dbReference type="EC" id="2.4.2.9" evidence="4"/>
<comment type="cofactor">
    <cofactor evidence="1">
        <name>Mg(2+)</name>
        <dbReference type="ChEBI" id="CHEBI:18420"/>
    </cofactor>
</comment>
<dbReference type="RefSeq" id="XP_041557533.1">
    <property type="nucleotide sequence ID" value="XM_041705004.1"/>
</dbReference>
<evidence type="ECO:0000256" key="1">
    <source>
        <dbReference type="ARBA" id="ARBA00001946"/>
    </source>
</evidence>
<organism evidence="11 12">
    <name type="scientific">Aspergillus puulaauensis</name>
    <dbReference type="NCBI Taxonomy" id="1220207"/>
    <lineage>
        <taxon>Eukaryota</taxon>
        <taxon>Fungi</taxon>
        <taxon>Dikarya</taxon>
        <taxon>Ascomycota</taxon>
        <taxon>Pezizomycotina</taxon>
        <taxon>Eurotiomycetes</taxon>
        <taxon>Eurotiomycetidae</taxon>
        <taxon>Eurotiales</taxon>
        <taxon>Aspergillaceae</taxon>
        <taxon>Aspergillus</taxon>
    </lineage>
</organism>
<evidence type="ECO:0000256" key="5">
    <source>
        <dbReference type="ARBA" id="ARBA00022533"/>
    </source>
</evidence>
<reference evidence="11" key="2">
    <citation type="submission" date="2021-02" db="EMBL/GenBank/DDBJ databases">
        <title>Aspergillus puulaauensis MK2 genome sequence.</title>
        <authorList>
            <person name="Futagami T."/>
            <person name="Mori K."/>
            <person name="Kadooka C."/>
            <person name="Tanaka T."/>
        </authorList>
    </citation>
    <scope>NUCLEOTIDE SEQUENCE</scope>
    <source>
        <strain evidence="11">MK2</strain>
    </source>
</reference>
<evidence type="ECO:0000256" key="8">
    <source>
        <dbReference type="ARBA" id="ARBA00022741"/>
    </source>
</evidence>
<keyword evidence="6" id="KW-0328">Glycosyltransferase</keyword>